<sequence>MREIFEHLLAQLRKNKSRESISHGATILESMGVLLDLVLSHRNEIDRLVREHHGRSVSVFGSVARGEETSESDVDLLVDFDEQSTLFDLLHLQEAIAGVLGTSVDVVAAKGLMSRDEHIKREAIPI</sequence>
<dbReference type="InterPro" id="IPR052038">
    <property type="entry name" value="Type-VII_TA_antitoxin"/>
</dbReference>
<dbReference type="InterPro" id="IPR043519">
    <property type="entry name" value="NT_sf"/>
</dbReference>
<dbReference type="Proteomes" id="UP001560267">
    <property type="component" value="Unassembled WGS sequence"/>
</dbReference>
<keyword evidence="10" id="KW-1185">Reference proteome</keyword>
<name>A0ABV3Y4Z1_9ACTN</name>
<evidence type="ECO:0000256" key="3">
    <source>
        <dbReference type="ARBA" id="ARBA00022695"/>
    </source>
</evidence>
<dbReference type="CDD" id="cd05403">
    <property type="entry name" value="NT_KNTase_like"/>
    <property type="match status" value="1"/>
</dbReference>
<gene>
    <name evidence="9" type="ORF">AB6A68_12470</name>
</gene>
<evidence type="ECO:0000256" key="7">
    <source>
        <dbReference type="ARBA" id="ARBA00022842"/>
    </source>
</evidence>
<evidence type="ECO:0000259" key="8">
    <source>
        <dbReference type="Pfam" id="PF18765"/>
    </source>
</evidence>
<keyword evidence="4" id="KW-0479">Metal-binding</keyword>
<evidence type="ECO:0000256" key="6">
    <source>
        <dbReference type="ARBA" id="ARBA00022840"/>
    </source>
</evidence>
<dbReference type="Gene3D" id="3.30.460.10">
    <property type="entry name" value="Beta Polymerase, domain 2"/>
    <property type="match status" value="1"/>
</dbReference>
<evidence type="ECO:0000256" key="5">
    <source>
        <dbReference type="ARBA" id="ARBA00022741"/>
    </source>
</evidence>
<evidence type="ECO:0000313" key="9">
    <source>
        <dbReference type="EMBL" id="MEX6430641.1"/>
    </source>
</evidence>
<accession>A0ABV3Y4Z1</accession>
<keyword evidence="5" id="KW-0547">Nucleotide-binding</keyword>
<keyword evidence="2" id="KW-0808">Transferase</keyword>
<reference evidence="9 10" key="1">
    <citation type="submission" date="2024-07" db="EMBL/GenBank/DDBJ databases">
        <title>Draft Genome Sequence of Ferrimicrobium acidiphilum Strain YE2023, Isolated from a Pulp of Bioleach Reactor.</title>
        <authorList>
            <person name="Elkina Y.A."/>
            <person name="Bulaeva A.G."/>
            <person name="Beletsky A.V."/>
            <person name="Mardanov A.V."/>
        </authorList>
    </citation>
    <scope>NUCLEOTIDE SEQUENCE [LARGE SCALE GENOMIC DNA]</scope>
    <source>
        <strain evidence="9 10">YE2023</strain>
    </source>
</reference>
<evidence type="ECO:0000256" key="1">
    <source>
        <dbReference type="ARBA" id="ARBA00001946"/>
    </source>
</evidence>
<comment type="cofactor">
    <cofactor evidence="1">
        <name>Mg(2+)</name>
        <dbReference type="ChEBI" id="CHEBI:18420"/>
    </cofactor>
</comment>
<evidence type="ECO:0000256" key="4">
    <source>
        <dbReference type="ARBA" id="ARBA00022723"/>
    </source>
</evidence>
<keyword evidence="7" id="KW-0460">Magnesium</keyword>
<dbReference type="SUPFAM" id="SSF81301">
    <property type="entry name" value="Nucleotidyltransferase"/>
    <property type="match status" value="1"/>
</dbReference>
<dbReference type="PANTHER" id="PTHR33571">
    <property type="entry name" value="SSL8005 PROTEIN"/>
    <property type="match status" value="1"/>
</dbReference>
<dbReference type="InterPro" id="IPR041633">
    <property type="entry name" value="Polbeta"/>
</dbReference>
<evidence type="ECO:0000256" key="2">
    <source>
        <dbReference type="ARBA" id="ARBA00022679"/>
    </source>
</evidence>
<dbReference type="EMBL" id="JBFSHR010000068">
    <property type="protein sequence ID" value="MEX6430641.1"/>
    <property type="molecule type" value="Genomic_DNA"/>
</dbReference>
<protein>
    <submittedName>
        <fullName evidence="9">Nucleotidyltransferase family protein</fullName>
    </submittedName>
</protein>
<keyword evidence="6" id="KW-0067">ATP-binding</keyword>
<keyword evidence="3" id="KW-0548">Nucleotidyltransferase</keyword>
<dbReference type="Pfam" id="PF18765">
    <property type="entry name" value="Polbeta"/>
    <property type="match status" value="1"/>
</dbReference>
<comment type="caution">
    <text evidence="9">The sequence shown here is derived from an EMBL/GenBank/DDBJ whole genome shotgun (WGS) entry which is preliminary data.</text>
</comment>
<evidence type="ECO:0000313" key="10">
    <source>
        <dbReference type="Proteomes" id="UP001560267"/>
    </source>
</evidence>
<organism evidence="9 10">
    <name type="scientific">Ferrimicrobium acidiphilum</name>
    <dbReference type="NCBI Taxonomy" id="121039"/>
    <lineage>
        <taxon>Bacteria</taxon>
        <taxon>Bacillati</taxon>
        <taxon>Actinomycetota</taxon>
        <taxon>Acidimicrobiia</taxon>
        <taxon>Acidimicrobiales</taxon>
        <taxon>Acidimicrobiaceae</taxon>
        <taxon>Ferrimicrobium</taxon>
    </lineage>
</organism>
<proteinExistence type="predicted"/>
<dbReference type="PANTHER" id="PTHR33571:SF14">
    <property type="entry name" value="PROTEIN ADENYLYLTRANSFERASE MJ0435-RELATED"/>
    <property type="match status" value="1"/>
</dbReference>
<feature type="domain" description="Polymerase beta nucleotidyltransferase" evidence="8">
    <location>
        <begin position="53"/>
        <end position="109"/>
    </location>
</feature>